<gene>
    <name evidence="6" type="ORF">I8608_000034</name>
    <name evidence="7" type="ORF">I8608_004107</name>
</gene>
<protein>
    <submittedName>
        <fullName evidence="6">Fimbrial protein</fullName>
    </submittedName>
</protein>
<proteinExistence type="inferred from homology"/>
<comment type="subcellular location">
    <subcellularLocation>
        <location evidence="1">Fimbrium</location>
    </subcellularLocation>
</comment>
<evidence type="ECO:0000256" key="1">
    <source>
        <dbReference type="ARBA" id="ARBA00004561"/>
    </source>
</evidence>
<dbReference type="AlphaFoldDB" id="A0AAN5MBT4"/>
<dbReference type="Proteomes" id="UP000865968">
    <property type="component" value="Unassembled WGS sequence"/>
</dbReference>
<reference evidence="6" key="1">
    <citation type="journal article" date="2018" name="Genome Biol.">
        <title>SKESA: strategic k-mer extension for scrupulous assemblies.</title>
        <authorList>
            <person name="Souvorov A."/>
            <person name="Agarwala R."/>
            <person name="Lipman D.J."/>
        </authorList>
    </citation>
    <scope>NUCLEOTIDE SEQUENCE</scope>
    <source>
        <strain evidence="6">Morganella morganii ARLG-3209</strain>
    </source>
</reference>
<comment type="similarity">
    <text evidence="2">Belongs to the fimbrial protein family.</text>
</comment>
<dbReference type="PANTHER" id="PTHR33420">
    <property type="entry name" value="FIMBRIAL SUBUNIT ELFA-RELATED"/>
    <property type="match status" value="1"/>
</dbReference>
<evidence type="ECO:0000313" key="6">
    <source>
        <dbReference type="EMBL" id="HAT3807258.1"/>
    </source>
</evidence>
<dbReference type="Gene3D" id="2.60.40.1090">
    <property type="entry name" value="Fimbrial-type adhesion domain"/>
    <property type="match status" value="1"/>
</dbReference>
<evidence type="ECO:0000256" key="3">
    <source>
        <dbReference type="ARBA" id="ARBA00022729"/>
    </source>
</evidence>
<organism evidence="6 8">
    <name type="scientific">Morganella morganii</name>
    <name type="common">Proteus morganii</name>
    <dbReference type="NCBI Taxonomy" id="582"/>
    <lineage>
        <taxon>Bacteria</taxon>
        <taxon>Pseudomonadati</taxon>
        <taxon>Pseudomonadota</taxon>
        <taxon>Gammaproteobacteria</taxon>
        <taxon>Enterobacterales</taxon>
        <taxon>Morganellaceae</taxon>
        <taxon>Morganella</taxon>
    </lineage>
</organism>
<dbReference type="GO" id="GO:0043709">
    <property type="term" value="P:cell adhesion involved in single-species biofilm formation"/>
    <property type="evidence" value="ECO:0007669"/>
    <property type="project" value="TreeGrafter"/>
</dbReference>
<dbReference type="EMBL" id="DACSWI010000001">
    <property type="protein sequence ID" value="HAT3807258.1"/>
    <property type="molecule type" value="Genomic_DNA"/>
</dbReference>
<dbReference type="InterPro" id="IPR050263">
    <property type="entry name" value="Bact_Fimbrial_Adh_Pro"/>
</dbReference>
<name>A0AAN5MBT4_MORMO</name>
<dbReference type="PANTHER" id="PTHR33420:SF3">
    <property type="entry name" value="FIMBRIAL SUBUNIT ELFA"/>
    <property type="match status" value="1"/>
</dbReference>
<evidence type="ECO:0000313" key="7">
    <source>
        <dbReference type="EMBL" id="HAT3811179.1"/>
    </source>
</evidence>
<keyword evidence="4" id="KW-0281">Fimbrium</keyword>
<dbReference type="SUPFAM" id="SSF49401">
    <property type="entry name" value="Bacterial adhesins"/>
    <property type="match status" value="1"/>
</dbReference>
<dbReference type="GO" id="GO:0009289">
    <property type="term" value="C:pilus"/>
    <property type="evidence" value="ECO:0007669"/>
    <property type="project" value="UniProtKB-SubCell"/>
</dbReference>
<dbReference type="InterPro" id="IPR036937">
    <property type="entry name" value="Adhesion_dom_fimbrial_sf"/>
</dbReference>
<reference evidence="6" key="2">
    <citation type="submission" date="2020-10" db="EMBL/GenBank/DDBJ databases">
        <authorList>
            <consortium name="NCBI Pathogen Detection Project"/>
        </authorList>
    </citation>
    <scope>NUCLEOTIDE SEQUENCE</scope>
    <source>
        <strain evidence="6">Morganella morganii ARLG-3209</strain>
    </source>
</reference>
<evidence type="ECO:0000256" key="5">
    <source>
        <dbReference type="SAM" id="SignalP"/>
    </source>
</evidence>
<evidence type="ECO:0000313" key="8">
    <source>
        <dbReference type="Proteomes" id="UP000865968"/>
    </source>
</evidence>
<dbReference type="InterPro" id="IPR008966">
    <property type="entry name" value="Adhesion_dom_sf"/>
</dbReference>
<dbReference type="EMBL" id="DACSWI010000038">
    <property type="protein sequence ID" value="HAT3811179.1"/>
    <property type="molecule type" value="Genomic_DNA"/>
</dbReference>
<evidence type="ECO:0000256" key="4">
    <source>
        <dbReference type="ARBA" id="ARBA00023263"/>
    </source>
</evidence>
<accession>A0AAN5MBT4</accession>
<evidence type="ECO:0000256" key="2">
    <source>
        <dbReference type="ARBA" id="ARBA00006671"/>
    </source>
</evidence>
<comment type="caution">
    <text evidence="6">The sequence shown here is derived from an EMBL/GenBank/DDBJ whole genome shotgun (WGS) entry which is preliminary data.</text>
</comment>
<sequence>MTLNNKHHWLMPVLLIVSAQAMADCANTESGLKTAESHLQARIEGKISAGTLLATDVLQVDGISACNNSAYEELRLVTTRMDSDSPPAFFRMINGVPAYYLNKDYAYSVRLDGVQPYTSQGGTFSVENRNGFVYIPRALISVYAATDNPEPLRLASAQAGLIKNDRHETIARLKLSANIDTVETCVINTPQIVYDFNNLELSDFPAETGRTAIRADNTISVSCSNDKTTKRASIVLSEATRFALADSAVIASTNPAIGFALYYNDEQITAGNKVYLGNMQKQLNASVTAYIYKLKSRIEPGQFSGTAEYIIRFD</sequence>
<keyword evidence="3 5" id="KW-0732">Signal</keyword>
<feature type="chain" id="PRO_5042794185" evidence="5">
    <location>
        <begin position="24"/>
        <end position="314"/>
    </location>
</feature>
<feature type="signal peptide" evidence="5">
    <location>
        <begin position="1"/>
        <end position="23"/>
    </location>
</feature>